<dbReference type="Gene3D" id="3.10.350.10">
    <property type="entry name" value="LysM domain"/>
    <property type="match status" value="1"/>
</dbReference>
<organism evidence="3">
    <name type="scientific">Streptococcus sp. KHUD_010</name>
    <dbReference type="NCBI Taxonomy" id="3157339"/>
    <lineage>
        <taxon>Bacteria</taxon>
        <taxon>Bacillati</taxon>
        <taxon>Bacillota</taxon>
        <taxon>Bacilli</taxon>
        <taxon>Lactobacillales</taxon>
        <taxon>Streptococcaceae</taxon>
        <taxon>Streptococcus</taxon>
    </lineage>
</organism>
<name>A0AAU7PY54_9STRE</name>
<gene>
    <name evidence="3" type="ORF">ABKA15_00160</name>
</gene>
<accession>A0AAU7PY54</accession>
<keyword evidence="1" id="KW-0732">Signal</keyword>
<reference evidence="3" key="1">
    <citation type="submission" date="2024-06" db="EMBL/GenBank/DDBJ databases">
        <title>Complete genome sequence of Streptococcus sp. KHUD_010.</title>
        <authorList>
            <person name="Lee J.-H."/>
            <person name="Moon J.-H."/>
        </authorList>
    </citation>
    <scope>NUCLEOTIDE SEQUENCE</scope>
    <source>
        <strain evidence="3">KHUD_010</strain>
    </source>
</reference>
<sequence>MILNLKNTNKKMKVGLMSLAATALFFLPTLANADSYTVKSGDTLSAIAASHHTTVDKIAQKNKISNIHLISVGQVLELDDTTTSTATAESSNSETTTSGLSAEDAAAKEWIAQKESSGSYTAQNGQYYGRYQLSLSYLNGDLSAENQEKVADAYVAGRYGSWSAAKTFWLANGWY</sequence>
<evidence type="ECO:0000259" key="2">
    <source>
        <dbReference type="PROSITE" id="PS51782"/>
    </source>
</evidence>
<feature type="chain" id="PRO_5043582772" evidence="1">
    <location>
        <begin position="34"/>
        <end position="175"/>
    </location>
</feature>
<evidence type="ECO:0000256" key="1">
    <source>
        <dbReference type="SAM" id="SignalP"/>
    </source>
</evidence>
<dbReference type="EMBL" id="CP157941">
    <property type="protein sequence ID" value="XBS57160.1"/>
    <property type="molecule type" value="Genomic_DNA"/>
</dbReference>
<dbReference type="CDD" id="cd00118">
    <property type="entry name" value="LysM"/>
    <property type="match status" value="1"/>
</dbReference>
<dbReference type="PROSITE" id="PS51782">
    <property type="entry name" value="LYSM"/>
    <property type="match status" value="1"/>
</dbReference>
<dbReference type="InterPro" id="IPR018392">
    <property type="entry name" value="LysM"/>
</dbReference>
<evidence type="ECO:0000313" key="3">
    <source>
        <dbReference type="EMBL" id="XBS57160.1"/>
    </source>
</evidence>
<feature type="domain" description="LysM" evidence="2">
    <location>
        <begin position="34"/>
        <end position="78"/>
    </location>
</feature>
<dbReference type="AlphaFoldDB" id="A0AAU7PY54"/>
<dbReference type="SMART" id="SM00257">
    <property type="entry name" value="LysM"/>
    <property type="match status" value="1"/>
</dbReference>
<dbReference type="RefSeq" id="WP_049514055.1">
    <property type="nucleotide sequence ID" value="NZ_CP157941.1"/>
</dbReference>
<proteinExistence type="predicted"/>
<dbReference type="Pfam" id="PF01476">
    <property type="entry name" value="LysM"/>
    <property type="match status" value="1"/>
</dbReference>
<dbReference type="SUPFAM" id="SSF54106">
    <property type="entry name" value="LysM domain"/>
    <property type="match status" value="1"/>
</dbReference>
<dbReference type="InterPro" id="IPR036779">
    <property type="entry name" value="LysM_dom_sf"/>
</dbReference>
<feature type="signal peptide" evidence="1">
    <location>
        <begin position="1"/>
        <end position="33"/>
    </location>
</feature>
<protein>
    <submittedName>
        <fullName evidence="3">LysM peptidoglycan-binding domain-containing protein</fullName>
    </submittedName>
</protein>